<reference evidence="2" key="1">
    <citation type="submission" date="2014-03" db="EMBL/GenBank/DDBJ databases">
        <authorList>
            <person name="Aksoy S."/>
            <person name="Warren W."/>
            <person name="Wilson R.K."/>
        </authorList>
    </citation>
    <scope>NUCLEOTIDE SEQUENCE [LARGE SCALE GENOMIC DNA]</scope>
    <source>
        <strain evidence="2">IAEA</strain>
    </source>
</reference>
<sequence>MYTRINFNISAIKERPQKEISQTRNAGVFTMFYAEQFHKFNHEIIVQQSYRLVDIGYGAICRDIAAFLQRFTSKCIVPSEVVIIIARAIISTNNFYEKTTTTSPQSSPSSPSNTLIIHNVNKSIY</sequence>
<protein>
    <submittedName>
        <fullName evidence="1">Uncharacterized protein</fullName>
    </submittedName>
</protein>
<evidence type="ECO:0000313" key="1">
    <source>
        <dbReference type="EnsemblMetazoa" id="GBRI043066-PA"/>
    </source>
</evidence>
<name>A0A1A9X3L1_9MUSC</name>
<dbReference type="AlphaFoldDB" id="A0A1A9X3L1"/>
<dbReference type="EnsemblMetazoa" id="GBRI043066-RA">
    <property type="protein sequence ID" value="GBRI043066-PA"/>
    <property type="gene ID" value="GBRI043066"/>
</dbReference>
<keyword evidence="2" id="KW-1185">Reference proteome</keyword>
<proteinExistence type="predicted"/>
<dbReference type="Proteomes" id="UP000091820">
    <property type="component" value="Unassembled WGS sequence"/>
</dbReference>
<accession>A0A1A9X3L1</accession>
<reference evidence="1" key="2">
    <citation type="submission" date="2020-05" db="UniProtKB">
        <authorList>
            <consortium name="EnsemblMetazoa"/>
        </authorList>
    </citation>
    <scope>IDENTIFICATION</scope>
    <source>
        <strain evidence="1">IAEA</strain>
    </source>
</reference>
<evidence type="ECO:0000313" key="2">
    <source>
        <dbReference type="Proteomes" id="UP000091820"/>
    </source>
</evidence>
<organism evidence="1 2">
    <name type="scientific">Glossina brevipalpis</name>
    <dbReference type="NCBI Taxonomy" id="37001"/>
    <lineage>
        <taxon>Eukaryota</taxon>
        <taxon>Metazoa</taxon>
        <taxon>Ecdysozoa</taxon>
        <taxon>Arthropoda</taxon>
        <taxon>Hexapoda</taxon>
        <taxon>Insecta</taxon>
        <taxon>Pterygota</taxon>
        <taxon>Neoptera</taxon>
        <taxon>Endopterygota</taxon>
        <taxon>Diptera</taxon>
        <taxon>Brachycera</taxon>
        <taxon>Muscomorpha</taxon>
        <taxon>Hippoboscoidea</taxon>
        <taxon>Glossinidae</taxon>
        <taxon>Glossina</taxon>
    </lineage>
</organism>
<dbReference type="VEuPathDB" id="VectorBase:GBRI043066"/>